<dbReference type="Proteomes" id="UP001230188">
    <property type="component" value="Unassembled WGS sequence"/>
</dbReference>
<dbReference type="AlphaFoldDB" id="A0AAD7UEH0"/>
<name>A0AAD7UEH0_9STRA</name>
<sequence>MNNSETSSSSSLLFLEAARYGDLEDVIAMLDEDSTYLDVRGPGGNTALHAAAATGHEEITKFLLSRGADATVSNEAGNTPAHYAAQQRQLECLKLILSSQGVDVLVKNEFGRSVLTEAIASGDGALAAAALEHPTATEDRIIEGVVPSTGGPASVEHDLDFGRGTIRVREIQIAKTVEDTFADGDKTGLGVWSSSLVLARWLTAEAKAFEGRRVVELGAGCGVASLALASAAQKARVRLTDANSDVLENAKFNVRTFLENHPAATIEVGRLDWNDHHPPAPADVVIGADLVYCAEAATALANAVANLAPDDFWYVSPATGRAGADLLLATLADRFGFVLASRDAPPAYYANPLLSADDDAFLVYFPDMPASVFRLHHFQRPHPPPVENQP</sequence>
<dbReference type="PROSITE" id="PS50297">
    <property type="entry name" value="ANK_REP_REGION"/>
    <property type="match status" value="1"/>
</dbReference>
<reference evidence="2" key="1">
    <citation type="submission" date="2023-01" db="EMBL/GenBank/DDBJ databases">
        <title>Metagenome sequencing of chrysophaentin producing Chrysophaeum taylorii.</title>
        <authorList>
            <person name="Davison J."/>
            <person name="Bewley C."/>
        </authorList>
    </citation>
    <scope>NUCLEOTIDE SEQUENCE</scope>
    <source>
        <strain evidence="2">NIES-1699</strain>
    </source>
</reference>
<organism evidence="2 3">
    <name type="scientific">Chrysophaeum taylorii</name>
    <dbReference type="NCBI Taxonomy" id="2483200"/>
    <lineage>
        <taxon>Eukaryota</taxon>
        <taxon>Sar</taxon>
        <taxon>Stramenopiles</taxon>
        <taxon>Ochrophyta</taxon>
        <taxon>Pelagophyceae</taxon>
        <taxon>Pelagomonadales</taxon>
        <taxon>Pelagomonadaceae</taxon>
        <taxon>Chrysophaeum</taxon>
    </lineage>
</organism>
<proteinExistence type="predicted"/>
<feature type="repeat" description="ANK" evidence="1">
    <location>
        <begin position="76"/>
        <end position="109"/>
    </location>
</feature>
<dbReference type="SMART" id="SM00248">
    <property type="entry name" value="ANK"/>
    <property type="match status" value="3"/>
</dbReference>
<accession>A0AAD7UEH0</accession>
<dbReference type="EMBL" id="JAQMWT010000344">
    <property type="protein sequence ID" value="KAJ8603726.1"/>
    <property type="molecule type" value="Genomic_DNA"/>
</dbReference>
<keyword evidence="1" id="KW-0040">ANK repeat</keyword>
<evidence type="ECO:0000313" key="3">
    <source>
        <dbReference type="Proteomes" id="UP001230188"/>
    </source>
</evidence>
<evidence type="ECO:0000313" key="2">
    <source>
        <dbReference type="EMBL" id="KAJ8603726.1"/>
    </source>
</evidence>
<dbReference type="Pfam" id="PF12796">
    <property type="entry name" value="Ank_2"/>
    <property type="match status" value="1"/>
</dbReference>
<comment type="caution">
    <text evidence="2">The sequence shown here is derived from an EMBL/GenBank/DDBJ whole genome shotgun (WGS) entry which is preliminary data.</text>
</comment>
<dbReference type="InterPro" id="IPR036770">
    <property type="entry name" value="Ankyrin_rpt-contain_sf"/>
</dbReference>
<dbReference type="InterPro" id="IPR002110">
    <property type="entry name" value="Ankyrin_rpt"/>
</dbReference>
<feature type="repeat" description="ANK" evidence="1">
    <location>
        <begin position="43"/>
        <end position="75"/>
    </location>
</feature>
<dbReference type="Gene3D" id="3.40.50.150">
    <property type="entry name" value="Vaccinia Virus protein VP39"/>
    <property type="match status" value="1"/>
</dbReference>
<dbReference type="PROSITE" id="PS50088">
    <property type="entry name" value="ANK_REPEAT"/>
    <property type="match status" value="2"/>
</dbReference>
<keyword evidence="3" id="KW-1185">Reference proteome</keyword>
<dbReference type="InterPro" id="IPR019410">
    <property type="entry name" value="Methyltransf_16"/>
</dbReference>
<gene>
    <name evidence="2" type="ORF">CTAYLR_000230</name>
</gene>
<evidence type="ECO:0000256" key="1">
    <source>
        <dbReference type="PROSITE-ProRule" id="PRU00023"/>
    </source>
</evidence>
<dbReference type="SUPFAM" id="SSF53335">
    <property type="entry name" value="S-adenosyl-L-methionine-dependent methyltransferases"/>
    <property type="match status" value="1"/>
</dbReference>
<protein>
    <submittedName>
        <fullName evidence="2">Uncharacterized protein</fullName>
    </submittedName>
</protein>
<dbReference type="Pfam" id="PF10294">
    <property type="entry name" value="Methyltransf_16"/>
    <property type="match status" value="1"/>
</dbReference>
<dbReference type="PANTHER" id="PTHR14614:SF132">
    <property type="entry name" value="PROTEIN-LYSINE METHYLTRANSFERASE C42C1.13"/>
    <property type="match status" value="1"/>
</dbReference>
<dbReference type="SUPFAM" id="SSF48403">
    <property type="entry name" value="Ankyrin repeat"/>
    <property type="match status" value="1"/>
</dbReference>
<dbReference type="PANTHER" id="PTHR14614">
    <property type="entry name" value="HEPATOCELLULAR CARCINOMA-ASSOCIATED ANTIGEN"/>
    <property type="match status" value="1"/>
</dbReference>
<dbReference type="InterPro" id="IPR029063">
    <property type="entry name" value="SAM-dependent_MTases_sf"/>
</dbReference>
<dbReference type="Gene3D" id="1.25.40.20">
    <property type="entry name" value="Ankyrin repeat-containing domain"/>
    <property type="match status" value="1"/>
</dbReference>